<evidence type="ECO:0000313" key="1">
    <source>
        <dbReference type="EMBL" id="GIZ53872.1"/>
    </source>
</evidence>
<proteinExistence type="predicted"/>
<name>A0ABQ4QAG1_9BURK</name>
<accession>A0ABQ4QAG1</accession>
<comment type="caution">
    <text evidence="1">The sequence shown here is derived from an EMBL/GenBank/DDBJ whole genome shotgun (WGS) entry which is preliminary data.</text>
</comment>
<reference evidence="1 2" key="1">
    <citation type="journal article" date="2022" name="Int. J. Syst. Evol. Microbiol.">
        <title>Noviherbaspirillum aridicola sp. nov., isolated from an arid soil in Pakistan.</title>
        <authorList>
            <person name="Khan I.U."/>
            <person name="Saqib M."/>
            <person name="Amin A."/>
            <person name="Hussain F."/>
            <person name="Li L."/>
            <person name="Liu Y.H."/>
            <person name="Fang B.Z."/>
            <person name="Ahmed I."/>
            <person name="Li W.J."/>
        </authorList>
    </citation>
    <scope>NUCLEOTIDE SEQUENCE [LARGE SCALE GENOMIC DNA]</scope>
    <source>
        <strain evidence="1 2">NCCP-691</strain>
    </source>
</reference>
<protein>
    <recommendedName>
        <fullName evidence="3">Type 4 fimbrial biogenesis protein PilX N-terminal domain-containing protein</fullName>
    </recommendedName>
</protein>
<sequence>MDRLRRQEGMTLVVALIMLVLITLLVVTSANLGQGSLQTVGNMQHRNEVYAAAQATIEEAISSTRFFDNPANVLVNACDGVSNQRCIDTNGDGTHDVKVQLTPAPTCVMVQAVKNDDLEITSAEAEDLGCAVGQGQNSGIVGAATGDSMCSNSTWEIHALASDMVTEAKTEITQGVAVRVSNDAISTACP</sequence>
<organism evidence="1 2">
    <name type="scientific">Noviherbaspirillum aridicola</name>
    <dbReference type="NCBI Taxonomy" id="2849687"/>
    <lineage>
        <taxon>Bacteria</taxon>
        <taxon>Pseudomonadati</taxon>
        <taxon>Pseudomonadota</taxon>
        <taxon>Betaproteobacteria</taxon>
        <taxon>Burkholderiales</taxon>
        <taxon>Oxalobacteraceae</taxon>
        <taxon>Noviherbaspirillum</taxon>
    </lineage>
</organism>
<gene>
    <name evidence="1" type="ORF">NCCP691_38860</name>
</gene>
<evidence type="ECO:0008006" key="3">
    <source>
        <dbReference type="Google" id="ProtNLM"/>
    </source>
</evidence>
<keyword evidence="2" id="KW-1185">Reference proteome</keyword>
<dbReference type="Proteomes" id="UP000887222">
    <property type="component" value="Unassembled WGS sequence"/>
</dbReference>
<evidence type="ECO:0000313" key="2">
    <source>
        <dbReference type="Proteomes" id="UP000887222"/>
    </source>
</evidence>
<dbReference type="EMBL" id="BPMK01000021">
    <property type="protein sequence ID" value="GIZ53872.1"/>
    <property type="molecule type" value="Genomic_DNA"/>
</dbReference>